<gene>
    <name evidence="1" type="ORF">HD556DRAFT_1232635</name>
</gene>
<dbReference type="EMBL" id="JABBWE010000014">
    <property type="protein sequence ID" value="KAG1798163.1"/>
    <property type="molecule type" value="Genomic_DNA"/>
</dbReference>
<feature type="non-terminal residue" evidence="1">
    <location>
        <position position="129"/>
    </location>
</feature>
<accession>A0A9P7IZV0</accession>
<sequence>MLPSNTFTRLTERGPFWPARVEAVVNSVRYGTQLTEDQRDKARTLIAEFADVFALSVREVKPVDFIKFHLQIPPGTTFTKKIQQRPLTKPQREYLFPVLEDMRDAGITRFIKLDEVKAVASTVLVQKAH</sequence>
<proteinExistence type="predicted"/>
<name>A0A9P7IZV0_9AGAM</name>
<dbReference type="AlphaFoldDB" id="A0A9P7IZV0"/>
<dbReference type="Proteomes" id="UP000719766">
    <property type="component" value="Unassembled WGS sequence"/>
</dbReference>
<organism evidence="1 2">
    <name type="scientific">Suillus plorans</name>
    <dbReference type="NCBI Taxonomy" id="116603"/>
    <lineage>
        <taxon>Eukaryota</taxon>
        <taxon>Fungi</taxon>
        <taxon>Dikarya</taxon>
        <taxon>Basidiomycota</taxon>
        <taxon>Agaricomycotina</taxon>
        <taxon>Agaricomycetes</taxon>
        <taxon>Agaricomycetidae</taxon>
        <taxon>Boletales</taxon>
        <taxon>Suillineae</taxon>
        <taxon>Suillaceae</taxon>
        <taxon>Suillus</taxon>
    </lineage>
</organism>
<evidence type="ECO:0000313" key="1">
    <source>
        <dbReference type="EMBL" id="KAG1798163.1"/>
    </source>
</evidence>
<reference evidence="1" key="1">
    <citation type="journal article" date="2020" name="New Phytol.">
        <title>Comparative genomics reveals dynamic genome evolution in host specialist ectomycorrhizal fungi.</title>
        <authorList>
            <person name="Lofgren L.A."/>
            <person name="Nguyen N.H."/>
            <person name="Vilgalys R."/>
            <person name="Ruytinx J."/>
            <person name="Liao H.L."/>
            <person name="Branco S."/>
            <person name="Kuo A."/>
            <person name="LaButti K."/>
            <person name="Lipzen A."/>
            <person name="Andreopoulos W."/>
            <person name="Pangilinan J."/>
            <person name="Riley R."/>
            <person name="Hundley H."/>
            <person name="Na H."/>
            <person name="Barry K."/>
            <person name="Grigoriev I.V."/>
            <person name="Stajich J.E."/>
            <person name="Kennedy P.G."/>
        </authorList>
    </citation>
    <scope>NUCLEOTIDE SEQUENCE</scope>
    <source>
        <strain evidence="1">S12</strain>
    </source>
</reference>
<dbReference type="GeneID" id="64591292"/>
<dbReference type="OrthoDB" id="3363652at2759"/>
<keyword evidence="2" id="KW-1185">Reference proteome</keyword>
<comment type="caution">
    <text evidence="1">The sequence shown here is derived from an EMBL/GenBank/DDBJ whole genome shotgun (WGS) entry which is preliminary data.</text>
</comment>
<dbReference type="RefSeq" id="XP_041162974.1">
    <property type="nucleotide sequence ID" value="XM_041297528.1"/>
</dbReference>
<protein>
    <submittedName>
        <fullName evidence="1">Uncharacterized protein</fullName>
    </submittedName>
</protein>
<evidence type="ECO:0000313" key="2">
    <source>
        <dbReference type="Proteomes" id="UP000719766"/>
    </source>
</evidence>